<evidence type="ECO:0000313" key="1">
    <source>
        <dbReference type="EMBL" id="SIT39257.1"/>
    </source>
</evidence>
<proteinExistence type="predicted"/>
<dbReference type="STRING" id="1247936.BN2475_190153"/>
<accession>A0A1N7RVY5</accession>
<gene>
    <name evidence="1" type="ORF">BN2475_190153</name>
</gene>
<sequence>MDFTMFFEVHVRALESSACFYLPLARGGEISPGAGSDLIVQLDRRITPATRKSLGMRMSSGRFRHFIPSEYGSSRNRCWTAAQVCF</sequence>
<keyword evidence="2" id="KW-1185">Reference proteome</keyword>
<dbReference type="Proteomes" id="UP000187012">
    <property type="component" value="Unassembled WGS sequence"/>
</dbReference>
<organism evidence="1 2">
    <name type="scientific">Paraburkholderia ribeironis</name>
    <dbReference type="NCBI Taxonomy" id="1247936"/>
    <lineage>
        <taxon>Bacteria</taxon>
        <taxon>Pseudomonadati</taxon>
        <taxon>Pseudomonadota</taxon>
        <taxon>Betaproteobacteria</taxon>
        <taxon>Burkholderiales</taxon>
        <taxon>Burkholderiaceae</taxon>
        <taxon>Paraburkholderia</taxon>
    </lineage>
</organism>
<reference evidence="1 2" key="1">
    <citation type="submission" date="2016-12" db="EMBL/GenBank/DDBJ databases">
        <authorList>
            <person name="Song W.-J."/>
            <person name="Kurnit D.M."/>
        </authorList>
    </citation>
    <scope>NUCLEOTIDE SEQUENCE [LARGE SCALE GENOMIC DNA]</scope>
    <source>
        <strain evidence="1 2">STM7296</strain>
    </source>
</reference>
<dbReference type="EMBL" id="CYGX02000019">
    <property type="protein sequence ID" value="SIT39257.1"/>
    <property type="molecule type" value="Genomic_DNA"/>
</dbReference>
<dbReference type="AlphaFoldDB" id="A0A1N7RVY5"/>
<name>A0A1N7RVY5_9BURK</name>
<protein>
    <submittedName>
        <fullName evidence="1">Uncharacterized protein</fullName>
    </submittedName>
</protein>
<evidence type="ECO:0000313" key="2">
    <source>
        <dbReference type="Proteomes" id="UP000187012"/>
    </source>
</evidence>